<dbReference type="Pfam" id="PF13041">
    <property type="entry name" value="PPR_2"/>
    <property type="match status" value="1"/>
</dbReference>
<evidence type="ECO:0000256" key="1">
    <source>
        <dbReference type="ARBA" id="ARBA00022737"/>
    </source>
</evidence>
<organism evidence="3 4">
    <name type="scientific">Forsythia ovata</name>
    <dbReference type="NCBI Taxonomy" id="205694"/>
    <lineage>
        <taxon>Eukaryota</taxon>
        <taxon>Viridiplantae</taxon>
        <taxon>Streptophyta</taxon>
        <taxon>Embryophyta</taxon>
        <taxon>Tracheophyta</taxon>
        <taxon>Spermatophyta</taxon>
        <taxon>Magnoliopsida</taxon>
        <taxon>eudicotyledons</taxon>
        <taxon>Gunneridae</taxon>
        <taxon>Pentapetalae</taxon>
        <taxon>asterids</taxon>
        <taxon>lamiids</taxon>
        <taxon>Lamiales</taxon>
        <taxon>Oleaceae</taxon>
        <taxon>Forsythieae</taxon>
        <taxon>Forsythia</taxon>
    </lineage>
</organism>
<dbReference type="InterPro" id="IPR002885">
    <property type="entry name" value="PPR_rpt"/>
</dbReference>
<reference evidence="4" key="1">
    <citation type="submission" date="2024-07" db="EMBL/GenBank/DDBJ databases">
        <title>Two chromosome-level genome assemblies of Korean endemic species Abeliophyllum distichum and Forsythia ovata (Oleaceae).</title>
        <authorList>
            <person name="Jang H."/>
        </authorList>
    </citation>
    <scope>NUCLEOTIDE SEQUENCE [LARGE SCALE GENOMIC DNA]</scope>
</reference>
<dbReference type="AlphaFoldDB" id="A0ABD1T3I0"/>
<evidence type="ECO:0000256" key="2">
    <source>
        <dbReference type="PROSITE-ProRule" id="PRU00708"/>
    </source>
</evidence>
<dbReference type="Gene3D" id="1.25.40.10">
    <property type="entry name" value="Tetratricopeptide repeat domain"/>
    <property type="match status" value="1"/>
</dbReference>
<keyword evidence="1" id="KW-0677">Repeat</keyword>
<dbReference type="InterPro" id="IPR011990">
    <property type="entry name" value="TPR-like_helical_dom_sf"/>
</dbReference>
<dbReference type="Proteomes" id="UP001604277">
    <property type="component" value="Unassembled WGS sequence"/>
</dbReference>
<proteinExistence type="predicted"/>
<dbReference type="EMBL" id="JBFOLJ010000009">
    <property type="protein sequence ID" value="KAL2507262.1"/>
    <property type="molecule type" value="Genomic_DNA"/>
</dbReference>
<feature type="repeat" description="PPR" evidence="2">
    <location>
        <begin position="93"/>
        <end position="128"/>
    </location>
</feature>
<dbReference type="FunFam" id="1.25.40.10:FF:001095">
    <property type="entry name" value="Pentatricopeptide repeat-containing protein At2g34400"/>
    <property type="match status" value="1"/>
</dbReference>
<keyword evidence="4" id="KW-1185">Reference proteome</keyword>
<dbReference type="PROSITE" id="PS51375">
    <property type="entry name" value="PPR"/>
    <property type="match status" value="1"/>
</dbReference>
<evidence type="ECO:0000313" key="4">
    <source>
        <dbReference type="Proteomes" id="UP001604277"/>
    </source>
</evidence>
<accession>A0ABD1T3I0</accession>
<evidence type="ECO:0000313" key="3">
    <source>
        <dbReference type="EMBL" id="KAL2507262.1"/>
    </source>
</evidence>
<name>A0ABD1T3I0_9LAMI</name>
<dbReference type="PANTHER" id="PTHR47926">
    <property type="entry name" value="PENTATRICOPEPTIDE REPEAT-CONTAINING PROTEIN"/>
    <property type="match status" value="1"/>
</dbReference>
<dbReference type="InterPro" id="IPR046960">
    <property type="entry name" value="PPR_At4g14850-like_plant"/>
</dbReference>
<gene>
    <name evidence="3" type="ORF">Fot_30909</name>
</gene>
<comment type="caution">
    <text evidence="3">The sequence shown here is derived from an EMBL/GenBank/DDBJ whole genome shotgun (WGS) entry which is preliminary data.</text>
</comment>
<sequence>MVVLRTKIFIHQFSCHLTIKIAARKIHDHHHQTLIDQILFLLRKCKSTQTVRQIHAQILINSIHKPNFLLSKLILLKDFEYSTLFFSQIPNVNDYAFNIMIRGLTTTWQKFNLALEYYGKMKSLGVKPDNFTYPFVFISCGNLLALKTGRLAHSEVVRNGLCSDFHVVHSLITMYSAVWPGGFCAETVR</sequence>
<protein>
    <submittedName>
        <fullName evidence="3">Pentatricopeptide repeat-containing protein</fullName>
    </submittedName>
</protein>